<feature type="domain" description="Glycosyltransferase 2-like" evidence="2">
    <location>
        <begin position="292"/>
        <end position="398"/>
    </location>
</feature>
<dbReference type="CDD" id="cd00761">
    <property type="entry name" value="Glyco_tranf_GTA_type"/>
    <property type="match status" value="1"/>
</dbReference>
<keyword evidence="1" id="KW-0472">Membrane</keyword>
<evidence type="ECO:0000313" key="4">
    <source>
        <dbReference type="RefSeq" id="XP_032825605.1"/>
    </source>
</evidence>
<dbReference type="PANTHER" id="PTHR15046">
    <property type="entry name" value="GLYCO_TRANS_2-LIKE DOMAIN-CONTAINING PROTEIN"/>
    <property type="match status" value="1"/>
</dbReference>
<feature type="transmembrane region" description="Helical" evidence="1">
    <location>
        <begin position="28"/>
        <end position="52"/>
    </location>
</feature>
<dbReference type="InterPro" id="IPR029044">
    <property type="entry name" value="Nucleotide-diphossugar_trans"/>
</dbReference>
<accession>A0AAJ7X8Y9</accession>
<keyword evidence="1" id="KW-1133">Transmembrane helix</keyword>
<evidence type="ECO:0000256" key="1">
    <source>
        <dbReference type="SAM" id="Phobius"/>
    </source>
</evidence>
<dbReference type="KEGG" id="pmrn:116951224"/>
<evidence type="ECO:0000259" key="2">
    <source>
        <dbReference type="Pfam" id="PF00535"/>
    </source>
</evidence>
<sequence>MHGTITVGRVDMATAVVCAAVLCEGMQYLKYVVCSLIVVTTLIVLLFMMTILQEHKTRLSMVGIDWTIYRSALGGNGAARPAGDEEQVRQRLKPNVQMLLLSSSSPGNSCVCERRNALQLHTDYPPAELEAIRLRRQLQFQEFMQRRDSQQSQVLVAEPNLPLAYPTRGVEVRPQQSTLIPGLGLYTASRDTYEVTLWAQLGVFDTVSEVEGVEVQGLQTQRLSLSSRHLPSLNVQLRAVTYTNTAYLPGTSEMVLMKSGSHKAEIPIRVAHPEIPRLYDSGADGDIGNLVTVVTKTFLRYDKLRGLIRSIRQFYPTVTVIVADDSDHPEMLQESRVEQYIMPFGKGWFAGRNLAISQVTTKYLLWVDDDFLFTESTSLERMVEVLDKTLFDVVGGKVANNAFQHKLKVVAGSPEEGDCLFRLSGSYQQLDGFPSCAIVDVVVNFFMARTTSVRAVGFDPQFNRVGHTEFFIDGLGKLRVATCSDVSIGHAAKLPGTQKQYNKFRQAPDAHSRTVRALFFKNHLKCYQM</sequence>
<reference evidence="4" key="1">
    <citation type="submission" date="2025-08" db="UniProtKB">
        <authorList>
            <consortium name="RefSeq"/>
        </authorList>
    </citation>
    <scope>IDENTIFICATION</scope>
    <source>
        <tissue evidence="4">Sperm</tissue>
    </source>
</reference>
<protein>
    <submittedName>
        <fullName evidence="4">Beta-1,4 N-acetylgalactosaminyltransferase 1-like</fullName>
    </submittedName>
</protein>
<gene>
    <name evidence="4" type="primary">LOC116951224</name>
</gene>
<dbReference type="Proteomes" id="UP001318040">
    <property type="component" value="Chromosome 42"/>
</dbReference>
<dbReference type="InterPro" id="IPR001173">
    <property type="entry name" value="Glyco_trans_2-like"/>
</dbReference>
<dbReference type="SUPFAM" id="SSF53448">
    <property type="entry name" value="Nucleotide-diphospho-sugar transferases"/>
    <property type="match status" value="1"/>
</dbReference>
<organism evidence="3 4">
    <name type="scientific">Petromyzon marinus</name>
    <name type="common">Sea lamprey</name>
    <dbReference type="NCBI Taxonomy" id="7757"/>
    <lineage>
        <taxon>Eukaryota</taxon>
        <taxon>Metazoa</taxon>
        <taxon>Chordata</taxon>
        <taxon>Craniata</taxon>
        <taxon>Vertebrata</taxon>
        <taxon>Cyclostomata</taxon>
        <taxon>Hyperoartia</taxon>
        <taxon>Petromyzontiformes</taxon>
        <taxon>Petromyzontidae</taxon>
        <taxon>Petromyzon</taxon>
    </lineage>
</organism>
<keyword evidence="3" id="KW-1185">Reference proteome</keyword>
<dbReference type="RefSeq" id="XP_032825605.1">
    <property type="nucleotide sequence ID" value="XM_032969714.1"/>
</dbReference>
<proteinExistence type="predicted"/>
<keyword evidence="1" id="KW-0812">Transmembrane</keyword>
<name>A0AAJ7X8Y9_PETMA</name>
<dbReference type="Gene3D" id="3.90.550.10">
    <property type="entry name" value="Spore Coat Polysaccharide Biosynthesis Protein SpsA, Chain A"/>
    <property type="match status" value="1"/>
</dbReference>
<dbReference type="Pfam" id="PF00535">
    <property type="entry name" value="Glycos_transf_2"/>
    <property type="match status" value="1"/>
</dbReference>
<dbReference type="PANTHER" id="PTHR15046:SF3">
    <property type="entry name" value="BETA-1,4 N-ACETYLGALACTOSAMINYLTRANSFERASE 2-LIKE"/>
    <property type="match status" value="1"/>
</dbReference>
<evidence type="ECO:0000313" key="3">
    <source>
        <dbReference type="Proteomes" id="UP001318040"/>
    </source>
</evidence>
<dbReference type="AlphaFoldDB" id="A0AAJ7X8Y9"/>